<gene>
    <name evidence="5" type="ORF">NMK71_07180</name>
</gene>
<dbReference type="Gene3D" id="3.60.21.10">
    <property type="match status" value="1"/>
</dbReference>
<feature type="transmembrane region" description="Helical" evidence="3">
    <location>
        <begin position="146"/>
        <end position="167"/>
    </location>
</feature>
<dbReference type="GO" id="GO:0008758">
    <property type="term" value="F:UDP-2,3-diacylglucosamine hydrolase activity"/>
    <property type="evidence" value="ECO:0007669"/>
    <property type="project" value="TreeGrafter"/>
</dbReference>
<evidence type="ECO:0000313" key="5">
    <source>
        <dbReference type="EMBL" id="MDG4946194.1"/>
    </source>
</evidence>
<feature type="transmembrane region" description="Helical" evidence="3">
    <location>
        <begin position="98"/>
        <end position="118"/>
    </location>
</feature>
<name>A0A9X4N3D6_9FLAO</name>
<evidence type="ECO:0000259" key="4">
    <source>
        <dbReference type="Pfam" id="PF00149"/>
    </source>
</evidence>
<dbReference type="GO" id="GO:0046872">
    <property type="term" value="F:metal ion binding"/>
    <property type="evidence" value="ECO:0007669"/>
    <property type="project" value="UniProtKB-KW"/>
</dbReference>
<keyword evidence="3" id="KW-0472">Membrane</keyword>
<feature type="domain" description="Calcineurin-like phosphoesterase" evidence="4">
    <location>
        <begin position="193"/>
        <end position="379"/>
    </location>
</feature>
<dbReference type="Pfam" id="PF00149">
    <property type="entry name" value="Metallophos"/>
    <property type="match status" value="1"/>
</dbReference>
<dbReference type="AlphaFoldDB" id="A0A9X4N3D6"/>
<dbReference type="PANTHER" id="PTHR31302">
    <property type="entry name" value="TRANSMEMBRANE PROTEIN WITH METALLOPHOSPHOESTERASE DOMAIN-RELATED"/>
    <property type="match status" value="1"/>
</dbReference>
<feature type="transmembrane region" description="Helical" evidence="3">
    <location>
        <begin position="6"/>
        <end position="26"/>
    </location>
</feature>
<keyword evidence="3" id="KW-1133">Transmembrane helix</keyword>
<proteinExistence type="predicted"/>
<dbReference type="SUPFAM" id="SSF56300">
    <property type="entry name" value="Metallo-dependent phosphatases"/>
    <property type="match status" value="1"/>
</dbReference>
<keyword evidence="2" id="KW-0378">Hydrolase</keyword>
<feature type="transmembrane region" description="Helical" evidence="3">
    <location>
        <begin position="33"/>
        <end position="51"/>
    </location>
</feature>
<accession>A0A9X4N3D6</accession>
<keyword evidence="6" id="KW-1185">Reference proteome</keyword>
<protein>
    <submittedName>
        <fullName evidence="5">Metallophosphoesterase</fullName>
    </submittedName>
</protein>
<dbReference type="GO" id="GO:0016020">
    <property type="term" value="C:membrane"/>
    <property type="evidence" value="ECO:0007669"/>
    <property type="project" value="GOC"/>
</dbReference>
<keyword evidence="3" id="KW-0812">Transmembrane</keyword>
<sequence length="443" mass="51164">MQFIRVFVIPLIILLVMVDMVFFRFLLKISRGIGIAAYFWIVVIAIEYYAFQAFRALNHTKTGMWIYIIVHILLFGGLYYFSSTRKLSEFNFANFQRLVVLTTLFLVPKIFLTLTLMVDDFIRLFQYTFTSADTSEAIDIPSRRKVATWIGLGLAAIPFIGVLDGVFRGKYRYRVIRKTVFFDDLPDAFEGFTITQLSDIHSGSFDDKEKVDYGVKLALKQNSDVLVFTGDMVNDIADELEPYVDIFKQLEAKDGMFAILGNHDYGEYANISDRERAESVSHLQNMHKEIGFKMLNNDMHTIERDGQRLNIVGVENWGHADFFPKRGDLRKASEGVQEGDFNVLLSHDPSHFDHDLKDYDNVIDFEKKMHLTLSGHTHGMQFGVEIPGIIKWSPVKYRYHNWAGLYEEKGRKLYVNRGFGFLGFPGRVGMWPEITVLELRKKV</sequence>
<keyword evidence="1" id="KW-0479">Metal-binding</keyword>
<dbReference type="InterPro" id="IPR004843">
    <property type="entry name" value="Calcineurin-like_PHP"/>
</dbReference>
<evidence type="ECO:0000313" key="6">
    <source>
        <dbReference type="Proteomes" id="UP001152599"/>
    </source>
</evidence>
<dbReference type="RefSeq" id="WP_304420673.1">
    <property type="nucleotide sequence ID" value="NZ_JANCMU010000003.1"/>
</dbReference>
<evidence type="ECO:0000256" key="2">
    <source>
        <dbReference type="ARBA" id="ARBA00022801"/>
    </source>
</evidence>
<evidence type="ECO:0000256" key="1">
    <source>
        <dbReference type="ARBA" id="ARBA00022723"/>
    </source>
</evidence>
<dbReference type="GO" id="GO:0009245">
    <property type="term" value="P:lipid A biosynthetic process"/>
    <property type="evidence" value="ECO:0007669"/>
    <property type="project" value="TreeGrafter"/>
</dbReference>
<dbReference type="PANTHER" id="PTHR31302:SF31">
    <property type="entry name" value="PHOSPHODIESTERASE YAEI"/>
    <property type="match status" value="1"/>
</dbReference>
<dbReference type="EMBL" id="JANCMU010000003">
    <property type="protein sequence ID" value="MDG4946194.1"/>
    <property type="molecule type" value="Genomic_DNA"/>
</dbReference>
<reference evidence="5" key="1">
    <citation type="submission" date="2022-07" db="EMBL/GenBank/DDBJ databases">
        <title>Description and genome-wide analysis of Profundicola chukchiensis gen. nov., sp. nov., marine bacteria isolated from bottom sediments of the Chukchi Sea.</title>
        <authorList>
            <person name="Romanenko L."/>
            <person name="Otstavnykh N."/>
            <person name="Kurilenko V."/>
            <person name="Eremeev V."/>
            <person name="Velansky P."/>
            <person name="Mikhailov V."/>
            <person name="Isaeva M."/>
        </authorList>
    </citation>
    <scope>NUCLEOTIDE SEQUENCE</scope>
    <source>
        <strain evidence="5">KMM 9713</strain>
    </source>
</reference>
<feature type="transmembrane region" description="Helical" evidence="3">
    <location>
        <begin position="63"/>
        <end position="82"/>
    </location>
</feature>
<dbReference type="InterPro" id="IPR029052">
    <property type="entry name" value="Metallo-depent_PP-like"/>
</dbReference>
<dbReference type="CDD" id="cd07385">
    <property type="entry name" value="MPP_YkuE_C"/>
    <property type="match status" value="1"/>
</dbReference>
<organism evidence="5 6">
    <name type="scientific">Profundicola chukchiensis</name>
    <dbReference type="NCBI Taxonomy" id="2961959"/>
    <lineage>
        <taxon>Bacteria</taxon>
        <taxon>Pseudomonadati</taxon>
        <taxon>Bacteroidota</taxon>
        <taxon>Flavobacteriia</taxon>
        <taxon>Flavobacteriales</taxon>
        <taxon>Weeksellaceae</taxon>
        <taxon>Profundicola</taxon>
    </lineage>
</organism>
<dbReference type="Proteomes" id="UP001152599">
    <property type="component" value="Unassembled WGS sequence"/>
</dbReference>
<comment type="caution">
    <text evidence="5">The sequence shown here is derived from an EMBL/GenBank/DDBJ whole genome shotgun (WGS) entry which is preliminary data.</text>
</comment>
<dbReference type="InterPro" id="IPR051158">
    <property type="entry name" value="Metallophosphoesterase_sf"/>
</dbReference>
<evidence type="ECO:0000256" key="3">
    <source>
        <dbReference type="SAM" id="Phobius"/>
    </source>
</evidence>